<feature type="compositionally biased region" description="Acidic residues" evidence="5">
    <location>
        <begin position="172"/>
        <end position="186"/>
    </location>
</feature>
<evidence type="ECO:0000256" key="2">
    <source>
        <dbReference type="ARBA" id="ARBA00022525"/>
    </source>
</evidence>
<dbReference type="InterPro" id="IPR036390">
    <property type="entry name" value="WH_DNA-bd_sf"/>
</dbReference>
<evidence type="ECO:0000313" key="8">
    <source>
        <dbReference type="EMBL" id="SFL38098.1"/>
    </source>
</evidence>
<feature type="domain" description="DUF7343" evidence="7">
    <location>
        <begin position="276"/>
        <end position="336"/>
    </location>
</feature>
<proteinExistence type="predicted"/>
<dbReference type="Proteomes" id="UP000199607">
    <property type="component" value="Unassembled WGS sequence"/>
</dbReference>
<reference evidence="9" key="1">
    <citation type="submission" date="2016-10" db="EMBL/GenBank/DDBJ databases">
        <authorList>
            <person name="Varghese N."/>
            <person name="Submissions S."/>
        </authorList>
    </citation>
    <scope>NUCLEOTIDE SEQUENCE [LARGE SCALE GENOMIC DNA]</scope>
    <source>
        <strain evidence="9">CGMCC 1.7738</strain>
    </source>
</reference>
<evidence type="ECO:0000259" key="7">
    <source>
        <dbReference type="Pfam" id="PF24034"/>
    </source>
</evidence>
<keyword evidence="4" id="KW-0106">Calcium</keyword>
<dbReference type="GO" id="GO:0005509">
    <property type="term" value="F:calcium ion binding"/>
    <property type="evidence" value="ECO:0007669"/>
    <property type="project" value="InterPro"/>
</dbReference>
<keyword evidence="6" id="KW-0472">Membrane</keyword>
<evidence type="ECO:0000256" key="5">
    <source>
        <dbReference type="SAM" id="MobiDB-lite"/>
    </source>
</evidence>
<name>A0A1I4H743_9EURY</name>
<evidence type="ECO:0000256" key="6">
    <source>
        <dbReference type="SAM" id="Phobius"/>
    </source>
</evidence>
<keyword evidence="2" id="KW-0964">Secreted</keyword>
<dbReference type="SUPFAM" id="SSF46785">
    <property type="entry name" value="Winged helix' DNA-binding domain"/>
    <property type="match status" value="1"/>
</dbReference>
<feature type="region of interest" description="Disordered" evidence="5">
    <location>
        <begin position="172"/>
        <end position="201"/>
    </location>
</feature>
<dbReference type="STRING" id="553466.SAMN04487950_3553"/>
<evidence type="ECO:0000256" key="1">
    <source>
        <dbReference type="ARBA" id="ARBA00004613"/>
    </source>
</evidence>
<keyword evidence="3" id="KW-0732">Signal</keyword>
<comment type="subcellular location">
    <subcellularLocation>
        <location evidence="1">Secreted</location>
    </subcellularLocation>
</comment>
<dbReference type="InterPro" id="IPR059100">
    <property type="entry name" value="TSP3_bac"/>
</dbReference>
<dbReference type="InterPro" id="IPR018247">
    <property type="entry name" value="EF_Hand_1_Ca_BS"/>
</dbReference>
<dbReference type="SUPFAM" id="SSF103647">
    <property type="entry name" value="TSP type-3 repeat"/>
    <property type="match status" value="1"/>
</dbReference>
<dbReference type="Pfam" id="PF18884">
    <property type="entry name" value="TSP3_bac"/>
    <property type="match status" value="3"/>
</dbReference>
<dbReference type="InterPro" id="IPR028974">
    <property type="entry name" value="TSP_type-3_rpt"/>
</dbReference>
<keyword evidence="6" id="KW-0812">Transmembrane</keyword>
<dbReference type="InterPro" id="IPR055767">
    <property type="entry name" value="DUF7343"/>
</dbReference>
<dbReference type="EMBL" id="FOTC01000005">
    <property type="protein sequence ID" value="SFL38098.1"/>
    <property type="molecule type" value="Genomic_DNA"/>
</dbReference>
<protein>
    <submittedName>
        <fullName evidence="8">IclR helix-turn-helix domain-containing protein</fullName>
    </submittedName>
</protein>
<gene>
    <name evidence="8" type="ORF">SAMN04487950_3553</name>
</gene>
<dbReference type="Gene3D" id="1.10.10.10">
    <property type="entry name" value="Winged helix-like DNA-binding domain superfamily/Winged helix DNA-binding domain"/>
    <property type="match status" value="1"/>
</dbReference>
<feature type="transmembrane region" description="Helical" evidence="6">
    <location>
        <begin position="218"/>
        <end position="236"/>
    </location>
</feature>
<dbReference type="InterPro" id="IPR036388">
    <property type="entry name" value="WH-like_DNA-bd_sf"/>
</dbReference>
<keyword evidence="6" id="KW-1133">Transmembrane helix</keyword>
<organism evidence="8 9">
    <name type="scientific">Halogranum rubrum</name>
    <dbReference type="NCBI Taxonomy" id="553466"/>
    <lineage>
        <taxon>Archaea</taxon>
        <taxon>Methanobacteriati</taxon>
        <taxon>Methanobacteriota</taxon>
        <taxon>Stenosarchaea group</taxon>
        <taxon>Halobacteria</taxon>
        <taxon>Halobacteriales</taxon>
        <taxon>Haloferacaceae</taxon>
    </lineage>
</organism>
<accession>A0A1I4H743</accession>
<dbReference type="AlphaFoldDB" id="A0A1I4H743"/>
<keyword evidence="9" id="KW-1185">Reference proteome</keyword>
<dbReference type="Pfam" id="PF24034">
    <property type="entry name" value="DUF7343"/>
    <property type="match status" value="1"/>
</dbReference>
<dbReference type="PROSITE" id="PS00018">
    <property type="entry name" value="EF_HAND_1"/>
    <property type="match status" value="1"/>
</dbReference>
<evidence type="ECO:0000256" key="3">
    <source>
        <dbReference type="ARBA" id="ARBA00022729"/>
    </source>
</evidence>
<evidence type="ECO:0000256" key="4">
    <source>
        <dbReference type="ARBA" id="ARBA00022837"/>
    </source>
</evidence>
<sequence length="351" mass="37445">MELRTLGLLSLLLLATTSGVAMATHGGLHITTTTYGGDAIVPTNSDSLYLWNTERFNANATIETGNASGNYRTCVLAQPVENESVEPKELDCRPVTFESNETTNLTFTELRAPNNATGEYDLTVVVDDALRGGGPVATNITTVTFLRPEGDLDNDGLLNREEIQRGTRFDVADTDNDTLSDGDEVDLGTNPVTADTDGDGLRDGLEASVGLNPRQSAVPFYVAGLVLLGVLSFLAYRRLSSRGGFGDGIASNGATAGTPTANGGAGPSTSSDADFITDEDRILQILSENGGRLMQSRLVELTDWSKSKVSRRLSTLEEEGRIRKITLGRENMVALPGHEPDGAQSPFEEEQ</sequence>
<evidence type="ECO:0000313" key="9">
    <source>
        <dbReference type="Proteomes" id="UP000199607"/>
    </source>
</evidence>